<evidence type="ECO:0000313" key="2">
    <source>
        <dbReference type="EMBL" id="WZO35560.1"/>
    </source>
</evidence>
<keyword evidence="1" id="KW-0472">Membrane</keyword>
<feature type="transmembrane region" description="Helical" evidence="1">
    <location>
        <begin position="68"/>
        <end position="87"/>
    </location>
</feature>
<gene>
    <name evidence="2" type="ORF">MRBLWS13_003264</name>
</gene>
<reference evidence="2" key="1">
    <citation type="submission" date="2024-04" db="EMBL/GenBank/DDBJ databases">
        <authorList>
            <person name="Roder T."/>
            <person name="Oberhansli S."/>
            <person name="Kreuzer M."/>
        </authorList>
    </citation>
    <scope>NUCLEOTIDE SEQUENCE</scope>
    <source>
        <strain evidence="2">LWS13-1.2</strain>
    </source>
</reference>
<proteinExistence type="predicted"/>
<dbReference type="RefSeq" id="WP_349426380.1">
    <property type="nucleotide sequence ID" value="NZ_CP151632.1"/>
</dbReference>
<keyword evidence="1" id="KW-0812">Transmembrane</keyword>
<dbReference type="Pfam" id="PF09900">
    <property type="entry name" value="DUF2127"/>
    <property type="match status" value="1"/>
</dbReference>
<feature type="transmembrane region" description="Helical" evidence="1">
    <location>
        <begin position="93"/>
        <end position="111"/>
    </location>
</feature>
<feature type="transmembrane region" description="Helical" evidence="1">
    <location>
        <begin position="41"/>
        <end position="61"/>
    </location>
</feature>
<name>A0AAU6SFH2_9MICO</name>
<protein>
    <submittedName>
        <fullName evidence="2">DUF2127 domain-containing protein</fullName>
    </submittedName>
</protein>
<dbReference type="EMBL" id="CP151632">
    <property type="protein sequence ID" value="WZO35560.1"/>
    <property type="molecule type" value="Genomic_DNA"/>
</dbReference>
<keyword evidence="1" id="KW-1133">Transmembrane helix</keyword>
<dbReference type="AlphaFoldDB" id="A0AAU6SFH2"/>
<organism evidence="2">
    <name type="scientific">Microbacterium sp. LWS13-1.2</name>
    <dbReference type="NCBI Taxonomy" id="3135264"/>
    <lineage>
        <taxon>Bacteria</taxon>
        <taxon>Bacillati</taxon>
        <taxon>Actinomycetota</taxon>
        <taxon>Actinomycetes</taxon>
        <taxon>Micrococcales</taxon>
        <taxon>Microbacteriaceae</taxon>
        <taxon>Microbacterium</taxon>
    </lineage>
</organism>
<evidence type="ECO:0000256" key="1">
    <source>
        <dbReference type="SAM" id="Phobius"/>
    </source>
</evidence>
<sequence>MSQRPLGVTLVAIIAWISGFLQIVGSIFVIIAGLFITWPAILGWISLIIGAITLAVGVGLWRGNPTARTIAMVVFAITIVLQVLGLFSGASLWSVIGGSLLSLIGLILLSTRDARSYFGR</sequence>
<feature type="transmembrane region" description="Helical" evidence="1">
    <location>
        <begin position="7"/>
        <end position="35"/>
    </location>
</feature>
<accession>A0AAU6SFH2</accession>
<dbReference type="InterPro" id="IPR021125">
    <property type="entry name" value="DUF2127"/>
</dbReference>